<keyword evidence="2" id="KW-0547">Nucleotide-binding</keyword>
<dbReference type="Gene3D" id="3.40.50.300">
    <property type="entry name" value="P-loop containing nucleotide triphosphate hydrolases"/>
    <property type="match status" value="1"/>
</dbReference>
<name>C2CJ01_9FIRM</name>
<protein>
    <submittedName>
        <fullName evidence="5">ABC transporter, ATP-binding protein</fullName>
    </submittedName>
</protein>
<dbReference type="PROSITE" id="PS50893">
    <property type="entry name" value="ABC_TRANSPORTER_2"/>
    <property type="match status" value="1"/>
</dbReference>
<dbReference type="SUPFAM" id="SSF52540">
    <property type="entry name" value="P-loop containing nucleoside triphosphate hydrolases"/>
    <property type="match status" value="1"/>
</dbReference>
<accession>C2CJ01</accession>
<feature type="domain" description="ABC transporter" evidence="4">
    <location>
        <begin position="3"/>
        <end position="230"/>
    </location>
</feature>
<keyword evidence="3 5" id="KW-0067">ATP-binding</keyword>
<proteinExistence type="predicted"/>
<evidence type="ECO:0000313" key="5">
    <source>
        <dbReference type="EMBL" id="EEI82440.1"/>
    </source>
</evidence>
<organism evidence="5 6">
    <name type="scientific">Anaerococcus tetradius ATCC 35098</name>
    <dbReference type="NCBI Taxonomy" id="525255"/>
    <lineage>
        <taxon>Bacteria</taxon>
        <taxon>Bacillati</taxon>
        <taxon>Bacillota</taxon>
        <taxon>Tissierellia</taxon>
        <taxon>Tissierellales</taxon>
        <taxon>Peptoniphilaceae</taxon>
        <taxon>Anaerococcus</taxon>
    </lineage>
</organism>
<keyword evidence="1" id="KW-0813">Transport</keyword>
<evidence type="ECO:0000259" key="4">
    <source>
        <dbReference type="PROSITE" id="PS50893"/>
    </source>
</evidence>
<evidence type="ECO:0000256" key="2">
    <source>
        <dbReference type="ARBA" id="ARBA00022741"/>
    </source>
</evidence>
<dbReference type="AlphaFoldDB" id="C2CJ01"/>
<dbReference type="GO" id="GO:0016887">
    <property type="term" value="F:ATP hydrolysis activity"/>
    <property type="evidence" value="ECO:0007669"/>
    <property type="project" value="InterPro"/>
</dbReference>
<dbReference type="Pfam" id="PF00005">
    <property type="entry name" value="ABC_tran"/>
    <property type="match status" value="1"/>
</dbReference>
<dbReference type="InterPro" id="IPR003593">
    <property type="entry name" value="AAA+_ATPase"/>
</dbReference>
<dbReference type="PANTHER" id="PTHR42939:SF1">
    <property type="entry name" value="ABC TRANSPORTER ATP-BINDING PROTEIN ALBC-RELATED"/>
    <property type="match status" value="1"/>
</dbReference>
<dbReference type="GO" id="GO:0005524">
    <property type="term" value="F:ATP binding"/>
    <property type="evidence" value="ECO:0007669"/>
    <property type="project" value="UniProtKB-KW"/>
</dbReference>
<dbReference type="InterPro" id="IPR027417">
    <property type="entry name" value="P-loop_NTPase"/>
</dbReference>
<dbReference type="InterPro" id="IPR051782">
    <property type="entry name" value="ABC_Transporter_VariousFunc"/>
</dbReference>
<evidence type="ECO:0000256" key="3">
    <source>
        <dbReference type="ARBA" id="ARBA00022840"/>
    </source>
</evidence>
<dbReference type="Proteomes" id="UP000003744">
    <property type="component" value="Unassembled WGS sequence"/>
</dbReference>
<dbReference type="RefSeq" id="WP_004837590.1">
    <property type="nucleotide sequence ID" value="NZ_GG666302.1"/>
</dbReference>
<dbReference type="HOGENOM" id="CLU_000604_1_2_9"/>
<evidence type="ECO:0000256" key="1">
    <source>
        <dbReference type="ARBA" id="ARBA00022448"/>
    </source>
</evidence>
<gene>
    <name evidence="5" type="ORF">HMPREF0077_1461</name>
</gene>
<evidence type="ECO:0000313" key="6">
    <source>
        <dbReference type="Proteomes" id="UP000003744"/>
    </source>
</evidence>
<sequence length="250" mass="28441">MKLIINNLSKSFGKKDVIKNASYTFDQGEVYALLGRNGAGKTTLFKLITDSLSKDEGEVLLEDKDSIKPIDFKDVFFMVSEPELPKFLTGREFISFFIEANRENIKNLANLDDYLSLVDLEVDDSNRLIQDYSTGMKNKLQMIMFLILKPKVILMDEPLTNLDVLVQVQMKKIIREIHKDHIIIFSTHILQLAKDICDKIVLIHDKKLNPVDGLLKDDPNFEDTIVSLLAGDAEASEIKRIEDNLGEGHE</sequence>
<dbReference type="CDD" id="cd03230">
    <property type="entry name" value="ABC_DR_subfamily_A"/>
    <property type="match status" value="1"/>
</dbReference>
<dbReference type="EMBL" id="ACGC01000078">
    <property type="protein sequence ID" value="EEI82440.1"/>
    <property type="molecule type" value="Genomic_DNA"/>
</dbReference>
<reference evidence="5 6" key="1">
    <citation type="submission" date="2009-01" db="EMBL/GenBank/DDBJ databases">
        <authorList>
            <person name="Qin X."/>
            <person name="Bachman B."/>
            <person name="Battles P."/>
            <person name="Bell A."/>
            <person name="Bess C."/>
            <person name="Bickham C."/>
            <person name="Chaboub L."/>
            <person name="Chen D."/>
            <person name="Coyle M."/>
            <person name="Deiros D.R."/>
            <person name="Dinh H."/>
            <person name="Forbes L."/>
            <person name="Fowler G."/>
            <person name="Francisco L."/>
            <person name="Fu Q."/>
            <person name="Gubbala S."/>
            <person name="Hale W."/>
            <person name="Han Y."/>
            <person name="Hemphill L."/>
            <person name="Highlander S.K."/>
            <person name="Hirani K."/>
            <person name="Hogues M."/>
            <person name="Jackson L."/>
            <person name="Jakkamsetti A."/>
            <person name="Javaid M."/>
            <person name="Jiang H."/>
            <person name="Korchina V."/>
            <person name="Kovar C."/>
            <person name="Lara F."/>
            <person name="Lee S."/>
            <person name="Mata R."/>
            <person name="Mathew T."/>
            <person name="Moen C."/>
            <person name="Morales K."/>
            <person name="Munidasa M."/>
            <person name="Nazareth L."/>
            <person name="Ngo R."/>
            <person name="Nguyen L."/>
            <person name="Okwuonu G."/>
            <person name="Ongeri F."/>
            <person name="Patil S."/>
            <person name="Petrosino J."/>
            <person name="Pham C."/>
            <person name="Pham P."/>
            <person name="Pu L.-L."/>
            <person name="Puazo M."/>
            <person name="Raj R."/>
            <person name="Reid J."/>
            <person name="Rouhana J."/>
            <person name="Saada N."/>
            <person name="Shang Y."/>
            <person name="Simmons D."/>
            <person name="Thornton R."/>
            <person name="Warren J."/>
            <person name="Weissenberger G."/>
            <person name="Zhang J."/>
            <person name="Zhang L."/>
            <person name="Zhou C."/>
            <person name="Zhu D."/>
            <person name="Muzny D."/>
            <person name="Worley K."/>
            <person name="Gibbs R."/>
        </authorList>
    </citation>
    <scope>NUCLEOTIDE SEQUENCE [LARGE SCALE GENOMIC DNA]</scope>
    <source>
        <strain evidence="5 6">ATCC 35098</strain>
    </source>
</reference>
<dbReference type="PANTHER" id="PTHR42939">
    <property type="entry name" value="ABC TRANSPORTER ATP-BINDING PROTEIN ALBC-RELATED"/>
    <property type="match status" value="1"/>
</dbReference>
<dbReference type="SMART" id="SM00382">
    <property type="entry name" value="AAA"/>
    <property type="match status" value="1"/>
</dbReference>
<dbReference type="InterPro" id="IPR003439">
    <property type="entry name" value="ABC_transporter-like_ATP-bd"/>
</dbReference>
<comment type="caution">
    <text evidence="5">The sequence shown here is derived from an EMBL/GenBank/DDBJ whole genome shotgun (WGS) entry which is preliminary data.</text>
</comment>
<dbReference type="eggNOG" id="COG1131">
    <property type="taxonomic scope" value="Bacteria"/>
</dbReference>